<dbReference type="InterPro" id="IPR027443">
    <property type="entry name" value="IPNS-like_sf"/>
</dbReference>
<evidence type="ECO:0000256" key="2">
    <source>
        <dbReference type="ARBA" id="ARBA00022964"/>
    </source>
</evidence>
<dbReference type="InterPro" id="IPR051821">
    <property type="entry name" value="Asp/Asn_beta-hydroxylase"/>
</dbReference>
<proteinExistence type="inferred from homology"/>
<accession>I8TDN3</accession>
<evidence type="ECO:0000259" key="4">
    <source>
        <dbReference type="Pfam" id="PF05118"/>
    </source>
</evidence>
<dbReference type="SUPFAM" id="SSF51197">
    <property type="entry name" value="Clavaminate synthase-like"/>
    <property type="match status" value="1"/>
</dbReference>
<dbReference type="InterPro" id="IPR007803">
    <property type="entry name" value="Asp/Arg/Pro-Hydrxlase"/>
</dbReference>
<feature type="domain" description="Aspartyl/asparaginy/proline hydroxylase" evidence="4">
    <location>
        <begin position="59"/>
        <end position="215"/>
    </location>
</feature>
<comment type="caution">
    <text evidence="5">The sequence shown here is derived from an EMBL/GenBank/DDBJ whole genome shotgun (WGS) entry which is preliminary data.</text>
</comment>
<dbReference type="PANTHER" id="PTHR46332:SF5">
    <property type="entry name" value="ASPARTATE BETA-HYDROXYLASE DOMAIN CONTAINING 2"/>
    <property type="match status" value="1"/>
</dbReference>
<name>I8TDN3_9GAMM</name>
<keyword evidence="2" id="KW-0223">Dioxygenase</keyword>
<dbReference type="EMBL" id="AKGD01000001">
    <property type="protein sequence ID" value="EIT72080.1"/>
    <property type="molecule type" value="Genomic_DNA"/>
</dbReference>
<keyword evidence="6" id="KW-1185">Reference proteome</keyword>
<reference evidence="5 6" key="1">
    <citation type="journal article" date="2012" name="J. Bacteriol.">
        <title>Genome Sequence of n-Alkane-Degrading Hydrocarboniphaga effusa Strain AP103T (ATCC BAA-332T).</title>
        <authorList>
            <person name="Chang H.K."/>
            <person name="Zylstra G.J."/>
            <person name="Chae J.C."/>
        </authorList>
    </citation>
    <scope>NUCLEOTIDE SEQUENCE [LARGE SCALE GENOMIC DNA]</scope>
    <source>
        <strain evidence="5 6">AP103</strain>
    </source>
</reference>
<dbReference type="AlphaFoldDB" id="I8TDN3"/>
<organism evidence="5 6">
    <name type="scientific">Hydrocarboniphaga effusa AP103</name>
    <dbReference type="NCBI Taxonomy" id="1172194"/>
    <lineage>
        <taxon>Bacteria</taxon>
        <taxon>Pseudomonadati</taxon>
        <taxon>Pseudomonadota</taxon>
        <taxon>Gammaproteobacteria</taxon>
        <taxon>Nevskiales</taxon>
        <taxon>Nevskiaceae</taxon>
        <taxon>Hydrocarboniphaga</taxon>
    </lineage>
</organism>
<protein>
    <recommendedName>
        <fullName evidence="4">Aspartyl/asparaginy/proline hydroxylase domain-containing protein</fullName>
    </recommendedName>
</protein>
<dbReference type="STRING" id="1172194.WQQ_22170"/>
<keyword evidence="3" id="KW-0560">Oxidoreductase</keyword>
<dbReference type="Gene3D" id="2.60.120.330">
    <property type="entry name" value="B-lactam Antibiotic, Isopenicillin N Synthase, Chain"/>
    <property type="match status" value="1"/>
</dbReference>
<evidence type="ECO:0000256" key="1">
    <source>
        <dbReference type="ARBA" id="ARBA00007730"/>
    </source>
</evidence>
<dbReference type="OrthoDB" id="21665at2"/>
<sequence>MKTEAADSKTRKRSPLHQLVHVSGKNLLRSLWAFQGKHSKIPVSPFLFAEDFPQLATLEANWREIRRELDEVLKRPDDIPAFHDLSPDQSRISKGRQWTTFAFLMLGERIDYNRERCPHTAAVLDALPGLQNAWFSILAPGTKIPPHRGPTRALVRCHLALEVPKDRERCWIRVDDQRYSWTEGKAVLFDDTYEHEVHNDTPDRRVVLFLDFDRPMDAVGTAANQALLGLIKLSPYFKAPIKNIALWKKPIGERVDLDNLVG</sequence>
<dbReference type="Pfam" id="PF05118">
    <property type="entry name" value="Asp_Arg_Hydrox"/>
    <property type="match status" value="1"/>
</dbReference>
<evidence type="ECO:0000256" key="3">
    <source>
        <dbReference type="ARBA" id="ARBA00023002"/>
    </source>
</evidence>
<dbReference type="Proteomes" id="UP000003704">
    <property type="component" value="Unassembled WGS sequence"/>
</dbReference>
<dbReference type="GO" id="GO:0051213">
    <property type="term" value="F:dioxygenase activity"/>
    <property type="evidence" value="ECO:0007669"/>
    <property type="project" value="UniProtKB-KW"/>
</dbReference>
<evidence type="ECO:0000313" key="5">
    <source>
        <dbReference type="EMBL" id="EIT72080.1"/>
    </source>
</evidence>
<gene>
    <name evidence="5" type="ORF">WQQ_22170</name>
</gene>
<evidence type="ECO:0000313" key="6">
    <source>
        <dbReference type="Proteomes" id="UP000003704"/>
    </source>
</evidence>
<dbReference type="GO" id="GO:0016020">
    <property type="term" value="C:membrane"/>
    <property type="evidence" value="ECO:0007669"/>
    <property type="project" value="TreeGrafter"/>
</dbReference>
<comment type="similarity">
    <text evidence="1">Belongs to the aspartyl/asparaginyl beta-hydroxylase family.</text>
</comment>
<dbReference type="RefSeq" id="WP_007185160.1">
    <property type="nucleotide sequence ID" value="NZ_AKGD01000001.1"/>
</dbReference>
<dbReference type="PANTHER" id="PTHR46332">
    <property type="entry name" value="ASPARTATE BETA-HYDROXYLASE DOMAIN-CONTAINING PROTEIN 2"/>
    <property type="match status" value="1"/>
</dbReference>